<organism evidence="2 3">
    <name type="scientific">Occallatibacter riparius</name>
    <dbReference type="NCBI Taxonomy" id="1002689"/>
    <lineage>
        <taxon>Bacteria</taxon>
        <taxon>Pseudomonadati</taxon>
        <taxon>Acidobacteriota</taxon>
        <taxon>Terriglobia</taxon>
        <taxon>Terriglobales</taxon>
        <taxon>Acidobacteriaceae</taxon>
        <taxon>Occallatibacter</taxon>
    </lineage>
</organism>
<evidence type="ECO:0000256" key="1">
    <source>
        <dbReference type="SAM" id="MobiDB-lite"/>
    </source>
</evidence>
<dbReference type="KEGG" id="orp:MOP44_04680"/>
<evidence type="ECO:0000313" key="2">
    <source>
        <dbReference type="EMBL" id="UWZ85240.1"/>
    </source>
</evidence>
<dbReference type="EMBL" id="CP093313">
    <property type="protein sequence ID" value="UWZ85240.1"/>
    <property type="molecule type" value="Genomic_DNA"/>
</dbReference>
<accession>A0A9J7BRE2</accession>
<sequence>MDIPSIVTALDSEIARLQQARAVLAQSGGDSSSTATKHMPAKKRGGKRTLSPEARKRIAEAQKKRWAAARKQKPEASKVSSKKTIPAKKTAALPS</sequence>
<gene>
    <name evidence="2" type="ORF">MOP44_04680</name>
</gene>
<proteinExistence type="predicted"/>
<keyword evidence="3" id="KW-1185">Reference proteome</keyword>
<dbReference type="RefSeq" id="WP_260794758.1">
    <property type="nucleotide sequence ID" value="NZ_CP093313.1"/>
</dbReference>
<dbReference type="AlphaFoldDB" id="A0A9J7BRE2"/>
<feature type="region of interest" description="Disordered" evidence="1">
    <location>
        <begin position="23"/>
        <end position="95"/>
    </location>
</feature>
<evidence type="ECO:0000313" key="3">
    <source>
        <dbReference type="Proteomes" id="UP001059380"/>
    </source>
</evidence>
<dbReference type="Proteomes" id="UP001059380">
    <property type="component" value="Chromosome"/>
</dbReference>
<protein>
    <submittedName>
        <fullName evidence="2">Uncharacterized protein</fullName>
    </submittedName>
</protein>
<feature type="compositionally biased region" description="Basic and acidic residues" evidence="1">
    <location>
        <begin position="53"/>
        <end position="63"/>
    </location>
</feature>
<name>A0A9J7BRE2_9BACT</name>
<reference evidence="2" key="1">
    <citation type="submission" date="2021-04" db="EMBL/GenBank/DDBJ databases">
        <title>Phylogenetic analysis of Acidobacteriaceae.</title>
        <authorList>
            <person name="Qiu L."/>
            <person name="Zhang Q."/>
        </authorList>
    </citation>
    <scope>NUCLEOTIDE SEQUENCE</scope>
    <source>
        <strain evidence="2">DSM 25168</strain>
    </source>
</reference>